<dbReference type="InterPro" id="IPR003737">
    <property type="entry name" value="GlcNAc_PI_deacetylase-related"/>
</dbReference>
<dbReference type="Gene3D" id="3.40.50.10320">
    <property type="entry name" value="LmbE-like"/>
    <property type="match status" value="1"/>
</dbReference>
<name>A0A7Y9T4Y9_9BACT</name>
<evidence type="ECO:0000313" key="1">
    <source>
        <dbReference type="EMBL" id="NYF53997.1"/>
    </source>
</evidence>
<dbReference type="InterPro" id="IPR024078">
    <property type="entry name" value="LmbE-like_dom_sf"/>
</dbReference>
<evidence type="ECO:0000313" key="2">
    <source>
        <dbReference type="Proteomes" id="UP000534186"/>
    </source>
</evidence>
<dbReference type="AlphaFoldDB" id="A0A7Y9T4Y9"/>
<dbReference type="Pfam" id="PF02585">
    <property type="entry name" value="PIG-L"/>
    <property type="match status" value="1"/>
</dbReference>
<reference evidence="1 2" key="1">
    <citation type="submission" date="2020-07" db="EMBL/GenBank/DDBJ databases">
        <title>Genomic Encyclopedia of Type Strains, Phase IV (KMG-V): Genome sequencing to study the core and pangenomes of soil and plant-associated prokaryotes.</title>
        <authorList>
            <person name="Whitman W."/>
        </authorList>
    </citation>
    <scope>NUCLEOTIDE SEQUENCE [LARGE SCALE GENOMIC DNA]</scope>
    <source>
        <strain evidence="1 2">M8UP30</strain>
    </source>
</reference>
<dbReference type="PANTHER" id="PTHR12993:SF29">
    <property type="entry name" value="BLR3841 PROTEIN"/>
    <property type="match status" value="1"/>
</dbReference>
<dbReference type="SUPFAM" id="SSF102588">
    <property type="entry name" value="LmbE-like"/>
    <property type="match status" value="1"/>
</dbReference>
<gene>
    <name evidence="1" type="ORF">HDF12_004396</name>
</gene>
<sequence>MPTVVPLTPETEWLPKLRHLPNWEPPLIPTLVLAPHPDDETLGAGGLIARLCGAGVQVVVVAITDGENAYADTQNMSGIRVQEQVEALYRLGVPESMIRRLRLPDRDVSACEDRLVDSLLPMVKGRMHLVAPWKRDFHPDHEAAGRVAARVAQVKGVILTSYLFWTWHRGVPEMLEGLSVEKVLLTDAELHTKRYALEAHASQFEHADGQPILSPELLLPTQRDYEVYIR</sequence>
<dbReference type="GO" id="GO:0016811">
    <property type="term" value="F:hydrolase activity, acting on carbon-nitrogen (but not peptide) bonds, in linear amides"/>
    <property type="evidence" value="ECO:0007669"/>
    <property type="project" value="TreeGrafter"/>
</dbReference>
<protein>
    <submittedName>
        <fullName evidence="1">LmbE family N-acetylglucosaminyl deacetylase</fullName>
    </submittedName>
</protein>
<dbReference type="Proteomes" id="UP000534186">
    <property type="component" value="Unassembled WGS sequence"/>
</dbReference>
<dbReference type="PANTHER" id="PTHR12993">
    <property type="entry name" value="N-ACETYLGLUCOSAMINYL-PHOSPHATIDYLINOSITOL DE-N-ACETYLASE-RELATED"/>
    <property type="match status" value="1"/>
</dbReference>
<accession>A0A7Y9T4Y9</accession>
<comment type="caution">
    <text evidence="1">The sequence shown here is derived from an EMBL/GenBank/DDBJ whole genome shotgun (WGS) entry which is preliminary data.</text>
</comment>
<organism evidence="1 2">
    <name type="scientific">Tunturiibacter lichenicola</name>
    <dbReference type="NCBI Taxonomy" id="2051959"/>
    <lineage>
        <taxon>Bacteria</taxon>
        <taxon>Pseudomonadati</taxon>
        <taxon>Acidobacteriota</taxon>
        <taxon>Terriglobia</taxon>
        <taxon>Terriglobales</taxon>
        <taxon>Acidobacteriaceae</taxon>
        <taxon>Tunturiibacter</taxon>
    </lineage>
</organism>
<proteinExistence type="predicted"/>
<dbReference type="EMBL" id="JACCCV010000002">
    <property type="protein sequence ID" value="NYF53997.1"/>
    <property type="molecule type" value="Genomic_DNA"/>
</dbReference>